<evidence type="ECO:0000256" key="3">
    <source>
        <dbReference type="ARBA" id="ARBA00022537"/>
    </source>
</evidence>
<evidence type="ECO:0000256" key="10">
    <source>
        <dbReference type="SAM" id="MobiDB-lite"/>
    </source>
</evidence>
<dbReference type="PANTHER" id="PTHR24166">
    <property type="entry name" value="ROLLING PEBBLES, ISOFORM B"/>
    <property type="match status" value="1"/>
</dbReference>
<dbReference type="GO" id="GO:0000502">
    <property type="term" value="C:proteasome complex"/>
    <property type="evidence" value="ECO:0007669"/>
    <property type="project" value="UniProtKB-KW"/>
</dbReference>
<feature type="repeat" description="ANK" evidence="9">
    <location>
        <begin position="64"/>
        <end position="93"/>
    </location>
</feature>
<keyword evidence="12" id="KW-0647">Proteasome</keyword>
<keyword evidence="2" id="KW-0268">Exocytosis</keyword>
<feature type="compositionally biased region" description="Basic and acidic residues" evidence="10">
    <location>
        <begin position="300"/>
        <end position="340"/>
    </location>
</feature>
<dbReference type="Pfam" id="PF12796">
    <property type="entry name" value="Ank_2"/>
    <property type="match status" value="1"/>
</dbReference>
<keyword evidence="11" id="KW-0472">Membrane</keyword>
<evidence type="ECO:0000256" key="6">
    <source>
        <dbReference type="ARBA" id="ARBA00023028"/>
    </source>
</evidence>
<evidence type="ECO:0000313" key="13">
    <source>
        <dbReference type="Proteomes" id="UP000054359"/>
    </source>
</evidence>
<evidence type="ECO:0000256" key="5">
    <source>
        <dbReference type="ARBA" id="ARBA00022737"/>
    </source>
</evidence>
<feature type="compositionally biased region" description="Low complexity" evidence="10">
    <location>
        <begin position="343"/>
        <end position="360"/>
    </location>
</feature>
<feature type="repeat" description="ANK" evidence="9">
    <location>
        <begin position="163"/>
        <end position="195"/>
    </location>
</feature>
<evidence type="ECO:0000256" key="8">
    <source>
        <dbReference type="ARBA" id="ARBA00023298"/>
    </source>
</evidence>
<evidence type="ECO:0000256" key="2">
    <source>
        <dbReference type="ARBA" id="ARBA00022483"/>
    </source>
</evidence>
<dbReference type="InterPro" id="IPR002110">
    <property type="entry name" value="Ankyrin_rpt"/>
</dbReference>
<keyword evidence="13" id="KW-1185">Reference proteome</keyword>
<reference evidence="12 13" key="1">
    <citation type="submission" date="2013-11" db="EMBL/GenBank/DDBJ databases">
        <title>Genome sequencing of Stegodyphus mimosarum.</title>
        <authorList>
            <person name="Bechsgaard J."/>
        </authorList>
    </citation>
    <scope>NUCLEOTIDE SEQUENCE [LARGE SCALE GENOMIC DNA]</scope>
</reference>
<dbReference type="OrthoDB" id="6428929at2759"/>
<keyword evidence="11" id="KW-1133">Transmembrane helix</keyword>
<feature type="repeat" description="ANK" evidence="9">
    <location>
        <begin position="196"/>
        <end position="230"/>
    </location>
</feature>
<name>A0A087TGH4_STEMI</name>
<comment type="subcellular location">
    <subcellularLocation>
        <location evidence="1">Target cell membrane</location>
    </subcellularLocation>
</comment>
<keyword evidence="5" id="KW-0677">Repeat</keyword>
<keyword evidence="6" id="KW-0638">Presynaptic neurotoxin</keyword>
<evidence type="ECO:0000256" key="11">
    <source>
        <dbReference type="SAM" id="Phobius"/>
    </source>
</evidence>
<dbReference type="SMART" id="SM00248">
    <property type="entry name" value="ANK"/>
    <property type="match status" value="3"/>
</dbReference>
<dbReference type="Gene3D" id="1.25.40.20">
    <property type="entry name" value="Ankyrin repeat-containing domain"/>
    <property type="match status" value="1"/>
</dbReference>
<sequence length="541" mass="60233">MLEIHHGRFPLNLYGSLLDKSSEGSQSGTQDVEILLRKSQTFLERLERRGSLSSEHEPPPIFANALHLAVECHSLDVARLLLKYGVDPNESGIPPSSFEIWRRGSCSAASNHFLSPCFFRLSASSKTYVCTRQCLDPSLRTVYVTPEGKNVFYDEHYTREALYVLAPLFLAVAVGNATMVHLLLKYGAFPKVQDKYGVTPLHLATCQHKVSWSCIRLLLERGAKIETPNKQGVCPYQLLDTDLRLLQKSLVEDAFSCFLAHPVARVEGEESFLSTGNSFRNYFLLKRFQDNKSSSHQSSKTKDTEEEVSHQESTHRSSLENSSHTEDELSDKTEYNDQRRCSSSKSKGTKGTHTPSSSEPSETRVTRAEVNLHVLTKMATNEECILPLLINFQLHLPAVIELTDHVNGQRLHKPVAAFLEQLLQTTMQNLLSTGDLRALCLLLRVAVGCLKGGQFLQYSGLLLINKVIDTCIIRTLPLEDRPMAQPLASSSDSCSSKDEPRVDGLSNIFSGTCVQLLLNALNNGITLHKRGVVARLHCTPS</sequence>
<accession>A0A087TGH4</accession>
<dbReference type="EMBL" id="KK115115">
    <property type="protein sequence ID" value="KFM64213.1"/>
    <property type="molecule type" value="Genomic_DNA"/>
</dbReference>
<dbReference type="PROSITE" id="PS50297">
    <property type="entry name" value="ANK_REP_REGION"/>
    <property type="match status" value="1"/>
</dbReference>
<evidence type="ECO:0000256" key="7">
    <source>
        <dbReference type="ARBA" id="ARBA00023043"/>
    </source>
</evidence>
<protein>
    <submittedName>
        <fullName evidence="12">26S proteasome non-ATPase regulatory subunit 10</fullName>
    </submittedName>
</protein>
<gene>
    <name evidence="12" type="ORF">X975_00953</name>
</gene>
<feature type="non-terminal residue" evidence="12">
    <location>
        <position position="541"/>
    </location>
</feature>
<organism evidence="12 13">
    <name type="scientific">Stegodyphus mimosarum</name>
    <name type="common">African social velvet spider</name>
    <dbReference type="NCBI Taxonomy" id="407821"/>
    <lineage>
        <taxon>Eukaryota</taxon>
        <taxon>Metazoa</taxon>
        <taxon>Ecdysozoa</taxon>
        <taxon>Arthropoda</taxon>
        <taxon>Chelicerata</taxon>
        <taxon>Arachnida</taxon>
        <taxon>Araneae</taxon>
        <taxon>Araneomorphae</taxon>
        <taxon>Entelegynae</taxon>
        <taxon>Eresoidea</taxon>
        <taxon>Eresidae</taxon>
        <taxon>Stegodyphus</taxon>
    </lineage>
</organism>
<keyword evidence="6" id="KW-0800">Toxin</keyword>
<keyword evidence="11" id="KW-0812">Transmembrane</keyword>
<dbReference type="GO" id="GO:0006887">
    <property type="term" value="P:exocytosis"/>
    <property type="evidence" value="ECO:0007669"/>
    <property type="project" value="UniProtKB-KW"/>
</dbReference>
<evidence type="ECO:0000256" key="4">
    <source>
        <dbReference type="ARBA" id="ARBA00022699"/>
    </source>
</evidence>
<keyword evidence="8" id="KW-1053">Target membrane</keyword>
<keyword evidence="7 9" id="KW-0040">ANK repeat</keyword>
<evidence type="ECO:0000256" key="9">
    <source>
        <dbReference type="PROSITE-ProRule" id="PRU00023"/>
    </source>
</evidence>
<dbReference type="InterPro" id="IPR050889">
    <property type="entry name" value="Dendritic_Spine_Reg/Scaffold"/>
</dbReference>
<dbReference type="SUPFAM" id="SSF48403">
    <property type="entry name" value="Ankyrin repeat"/>
    <property type="match status" value="1"/>
</dbReference>
<dbReference type="AlphaFoldDB" id="A0A087TGH4"/>
<keyword evidence="3" id="KW-1052">Target cell membrane</keyword>
<dbReference type="Proteomes" id="UP000054359">
    <property type="component" value="Unassembled WGS sequence"/>
</dbReference>
<dbReference type="PANTHER" id="PTHR24166:SF48">
    <property type="entry name" value="PROTEIN VAPYRIN"/>
    <property type="match status" value="1"/>
</dbReference>
<dbReference type="Pfam" id="PF00023">
    <property type="entry name" value="Ank"/>
    <property type="match status" value="1"/>
</dbReference>
<dbReference type="GO" id="GO:0044231">
    <property type="term" value="C:host cell presynaptic membrane"/>
    <property type="evidence" value="ECO:0007669"/>
    <property type="project" value="UniProtKB-KW"/>
</dbReference>
<dbReference type="InterPro" id="IPR036770">
    <property type="entry name" value="Ankyrin_rpt-contain_sf"/>
</dbReference>
<dbReference type="GO" id="GO:0044218">
    <property type="term" value="C:other organism cell membrane"/>
    <property type="evidence" value="ECO:0007669"/>
    <property type="project" value="UniProtKB-KW"/>
</dbReference>
<evidence type="ECO:0000313" key="12">
    <source>
        <dbReference type="EMBL" id="KFM64213.1"/>
    </source>
</evidence>
<dbReference type="PROSITE" id="PS50088">
    <property type="entry name" value="ANK_REPEAT"/>
    <property type="match status" value="3"/>
</dbReference>
<proteinExistence type="predicted"/>
<feature type="transmembrane region" description="Helical" evidence="11">
    <location>
        <begin position="162"/>
        <end position="184"/>
    </location>
</feature>
<feature type="region of interest" description="Disordered" evidence="10">
    <location>
        <begin position="293"/>
        <end position="365"/>
    </location>
</feature>
<dbReference type="STRING" id="407821.A0A087TGH4"/>
<keyword evidence="4" id="KW-0528">Neurotoxin</keyword>
<evidence type="ECO:0000256" key="1">
    <source>
        <dbReference type="ARBA" id="ARBA00004175"/>
    </source>
</evidence>